<dbReference type="AlphaFoldDB" id="A0A149QW87"/>
<protein>
    <submittedName>
        <fullName evidence="1">Uncharacterized protein</fullName>
    </submittedName>
</protein>
<name>A0A149QW87_9PROT</name>
<dbReference type="Proteomes" id="UP000075573">
    <property type="component" value="Unassembled WGS sequence"/>
</dbReference>
<accession>A0A149QW87</accession>
<reference evidence="1 2" key="1">
    <citation type="submission" date="2015-06" db="EMBL/GenBank/DDBJ databases">
        <title>Improved classification and identification of acetic acid bacteria using matrix-assisted laser desorption/ionization time-of-flight mass spectrometry; Gluconobacter nephelii and Gluconobacter uchimurae are later heterotypic synonyms of Gluconobacter japonicus and Gluconobacter oxydans, respectively.</title>
        <authorList>
            <person name="Li L."/>
            <person name="Cleenwerck I."/>
            <person name="De Vuyst L."/>
            <person name="Vandamme P."/>
        </authorList>
    </citation>
    <scope>NUCLEOTIDE SEQUENCE [LARGE SCALE GENOMIC DNA]</scope>
    <source>
        <strain evidence="1 2">LMG 1764</strain>
    </source>
</reference>
<dbReference type="PATRIC" id="fig|442.10.peg.2560"/>
<proteinExistence type="predicted"/>
<evidence type="ECO:0000313" key="2">
    <source>
        <dbReference type="Proteomes" id="UP000075573"/>
    </source>
</evidence>
<organism evidence="1 2">
    <name type="scientific">Gluconobacter potus</name>
    <dbReference type="NCBI Taxonomy" id="2724927"/>
    <lineage>
        <taxon>Bacteria</taxon>
        <taxon>Pseudomonadati</taxon>
        <taxon>Pseudomonadota</taxon>
        <taxon>Alphaproteobacteria</taxon>
        <taxon>Acetobacterales</taxon>
        <taxon>Acetobacteraceae</taxon>
        <taxon>Gluconobacter</taxon>
    </lineage>
</organism>
<evidence type="ECO:0000313" key="1">
    <source>
        <dbReference type="EMBL" id="KXV01566.1"/>
    </source>
</evidence>
<dbReference type="EMBL" id="LHZB01000109">
    <property type="protein sequence ID" value="KXV01566.1"/>
    <property type="molecule type" value="Genomic_DNA"/>
</dbReference>
<gene>
    <name evidence="1" type="ORF">AD929_06340</name>
</gene>
<sequence>MVIPYNPDVYIYAGRLSMKKYHEYLPWEADYAHHPWGGYERDLCHDLPQDLPPVIYFDDYHVWGRWAPADFMPCVLKVLAQDYQRDPVEKSVYIRRDRVDPAALKDAGPISSSQNRN</sequence>
<comment type="caution">
    <text evidence="1">The sequence shown here is derived from an EMBL/GenBank/DDBJ whole genome shotgun (WGS) entry which is preliminary data.</text>
</comment>